<feature type="transmembrane region" description="Helical" evidence="14">
    <location>
        <begin position="250"/>
        <end position="275"/>
    </location>
</feature>
<evidence type="ECO:0000256" key="10">
    <source>
        <dbReference type="ARBA" id="ARBA00023136"/>
    </source>
</evidence>
<dbReference type="STRING" id="103621.GCA_001067145_00636"/>
<dbReference type="eggNOG" id="COG0591">
    <property type="taxonomic scope" value="Bacteria"/>
</dbReference>
<evidence type="ECO:0000313" key="16">
    <source>
        <dbReference type="Proteomes" id="UP000004778"/>
    </source>
</evidence>
<proteinExistence type="inferred from homology"/>
<keyword evidence="11 14" id="KW-0739">Sodium transport</keyword>
<feature type="transmembrane region" description="Helical" evidence="14">
    <location>
        <begin position="29"/>
        <end position="50"/>
    </location>
</feature>
<evidence type="ECO:0000256" key="9">
    <source>
        <dbReference type="ARBA" id="ARBA00023065"/>
    </source>
</evidence>
<reference evidence="15 16" key="1">
    <citation type="submission" date="2009-01" db="EMBL/GenBank/DDBJ databases">
        <authorList>
            <person name="Qin X."/>
            <person name="Bachman B."/>
            <person name="Battles P."/>
            <person name="Bell A."/>
            <person name="Bess C."/>
            <person name="Bickham C."/>
            <person name="Chaboub L."/>
            <person name="Chen D."/>
            <person name="Coyle M."/>
            <person name="Deiros D.R."/>
            <person name="Dinh H."/>
            <person name="Forbes L."/>
            <person name="Fowler G."/>
            <person name="Francisco L."/>
            <person name="Fu Q."/>
            <person name="Gubbala S."/>
            <person name="Hale W."/>
            <person name="Han Y."/>
            <person name="Hemphill L."/>
            <person name="Highlander S.K."/>
            <person name="Hirani K."/>
            <person name="Hogues M."/>
            <person name="Jackson L."/>
            <person name="Jakkamsetti A."/>
            <person name="Javaid M."/>
            <person name="Jiang H."/>
            <person name="Korchina V."/>
            <person name="Kovar C."/>
            <person name="Lara F."/>
            <person name="Lee S."/>
            <person name="Mata R."/>
            <person name="Mathew T."/>
            <person name="Moen C."/>
            <person name="Morales K."/>
            <person name="Munidasa M."/>
            <person name="Nazareth L."/>
            <person name="Ngo R."/>
            <person name="Nguyen L."/>
            <person name="Okwuonu G."/>
            <person name="Ongeri F."/>
            <person name="Patil S."/>
            <person name="Petrosino J."/>
            <person name="Pham C."/>
            <person name="Pham P."/>
            <person name="Pu L.-L."/>
            <person name="Puazo M."/>
            <person name="Raj R."/>
            <person name="Reid J."/>
            <person name="Rouhana J."/>
            <person name="Saada N."/>
            <person name="Shang Y."/>
            <person name="Simmons D."/>
            <person name="Thornton R."/>
            <person name="Warren J."/>
            <person name="Weissenberger G."/>
            <person name="Zhang J."/>
            <person name="Zhang L."/>
            <person name="Zhou C."/>
            <person name="Zhu D."/>
            <person name="Muzny D."/>
            <person name="Worley K."/>
            <person name="Gibbs R."/>
        </authorList>
    </citation>
    <scope>NUCLEOTIDE SEQUENCE [LARGE SCALE GENOMIC DNA]</scope>
    <source>
        <strain evidence="15 16">DSM 15434</strain>
    </source>
</reference>
<comment type="similarity">
    <text evidence="2 13">Belongs to the sodium:solute symporter (SSF) (TC 2.A.21) family.</text>
</comment>
<keyword evidence="3 14" id="KW-0813">Transport</keyword>
<dbReference type="Proteomes" id="UP000004778">
    <property type="component" value="Unassembled WGS sequence"/>
</dbReference>
<feature type="transmembrane region" description="Helical" evidence="14">
    <location>
        <begin position="447"/>
        <end position="467"/>
    </location>
</feature>
<evidence type="ECO:0000256" key="6">
    <source>
        <dbReference type="ARBA" id="ARBA00022847"/>
    </source>
</evidence>
<dbReference type="GO" id="GO:0031402">
    <property type="term" value="F:sodium ion binding"/>
    <property type="evidence" value="ECO:0007669"/>
    <property type="project" value="UniProtKB-UniRule"/>
</dbReference>
<feature type="transmembrane region" description="Helical" evidence="14">
    <location>
        <begin position="152"/>
        <end position="177"/>
    </location>
</feature>
<comment type="catalytic activity">
    <reaction evidence="12">
        <text>L-proline(in) + Na(+)(in) = L-proline(out) + Na(+)(out)</text>
        <dbReference type="Rhea" id="RHEA:28967"/>
        <dbReference type="ChEBI" id="CHEBI:29101"/>
        <dbReference type="ChEBI" id="CHEBI:60039"/>
    </reaction>
</comment>
<evidence type="ECO:0000256" key="11">
    <source>
        <dbReference type="ARBA" id="ARBA00023201"/>
    </source>
</evidence>
<dbReference type="PROSITE" id="PS50283">
    <property type="entry name" value="NA_SOLUT_SYMP_3"/>
    <property type="match status" value="1"/>
</dbReference>
<keyword evidence="5 14" id="KW-0812">Transmembrane</keyword>
<feature type="transmembrane region" description="Helical" evidence="14">
    <location>
        <begin position="189"/>
        <end position="210"/>
    </location>
</feature>
<evidence type="ECO:0000256" key="5">
    <source>
        <dbReference type="ARBA" id="ARBA00022692"/>
    </source>
</evidence>
<evidence type="ECO:0000256" key="14">
    <source>
        <dbReference type="RuleBase" id="RU366012"/>
    </source>
</evidence>
<evidence type="ECO:0000256" key="4">
    <source>
        <dbReference type="ARBA" id="ARBA00022475"/>
    </source>
</evidence>
<comment type="caution">
    <text evidence="15">The sequence shown here is derived from an EMBL/GenBank/DDBJ whole genome shotgun (WGS) entry which is preliminary data.</text>
</comment>
<keyword evidence="8 14" id="KW-0915">Sodium</keyword>
<keyword evidence="4 14" id="KW-1003">Cell membrane</keyword>
<name>C0W3K0_9ACTO</name>
<dbReference type="PANTHER" id="PTHR48086:SF3">
    <property type="entry name" value="SODIUM_PROLINE SYMPORTER"/>
    <property type="match status" value="1"/>
</dbReference>
<dbReference type="FunFam" id="1.20.1730.10:FF:000002">
    <property type="entry name" value="Sodium/proline symporter"/>
    <property type="match status" value="1"/>
</dbReference>
<evidence type="ECO:0000256" key="13">
    <source>
        <dbReference type="RuleBase" id="RU362091"/>
    </source>
</evidence>
<dbReference type="GO" id="GO:0015193">
    <property type="term" value="F:L-proline transmembrane transporter activity"/>
    <property type="evidence" value="ECO:0007669"/>
    <property type="project" value="TreeGrafter"/>
</dbReference>
<dbReference type="InterPro" id="IPR001734">
    <property type="entry name" value="Na/solute_symporter"/>
</dbReference>
<dbReference type="PROSITE" id="PS00456">
    <property type="entry name" value="NA_SOLUT_SYMP_1"/>
    <property type="match status" value="1"/>
</dbReference>
<evidence type="ECO:0000256" key="8">
    <source>
        <dbReference type="ARBA" id="ARBA00023053"/>
    </source>
</evidence>
<dbReference type="EMBL" id="ACFH01000021">
    <property type="protein sequence ID" value="EEH66696.1"/>
    <property type="molecule type" value="Genomic_DNA"/>
</dbReference>
<keyword evidence="16" id="KW-1185">Reference proteome</keyword>
<dbReference type="AlphaFoldDB" id="C0W3K0"/>
<comment type="subcellular location">
    <subcellularLocation>
        <location evidence="1 14">Cell membrane</location>
        <topology evidence="1 14">Multi-pass membrane protein</topology>
    </subcellularLocation>
</comment>
<dbReference type="NCBIfam" id="TIGR00813">
    <property type="entry name" value="sss"/>
    <property type="match status" value="1"/>
</dbReference>
<feature type="transmembrane region" description="Helical" evidence="14">
    <location>
        <begin position="419"/>
        <end position="440"/>
    </location>
</feature>
<feature type="transmembrane region" description="Helical" evidence="14">
    <location>
        <begin position="92"/>
        <end position="113"/>
    </location>
</feature>
<evidence type="ECO:0000256" key="1">
    <source>
        <dbReference type="ARBA" id="ARBA00004651"/>
    </source>
</evidence>
<keyword evidence="6 14" id="KW-0769">Symport</keyword>
<keyword evidence="7 14" id="KW-1133">Transmembrane helix</keyword>
<dbReference type="InterPro" id="IPR050277">
    <property type="entry name" value="Sodium:Solute_Symporter"/>
</dbReference>
<protein>
    <recommendedName>
        <fullName evidence="14">Sodium/proline symporter</fullName>
    </recommendedName>
    <alternativeName>
        <fullName evidence="14">Proline permease</fullName>
    </alternativeName>
</protein>
<organism evidence="15 16">
    <name type="scientific">Actinomyces urogenitalis DSM 15434</name>
    <dbReference type="NCBI Taxonomy" id="525246"/>
    <lineage>
        <taxon>Bacteria</taxon>
        <taxon>Bacillati</taxon>
        <taxon>Actinomycetota</taxon>
        <taxon>Actinomycetes</taxon>
        <taxon>Actinomycetales</taxon>
        <taxon>Actinomycetaceae</taxon>
        <taxon>Actinomyces</taxon>
    </lineage>
</organism>
<dbReference type="PROSITE" id="PS00457">
    <property type="entry name" value="NA_SOLUT_SYMP_2"/>
    <property type="match status" value="1"/>
</dbReference>
<evidence type="ECO:0000313" key="15">
    <source>
        <dbReference type="EMBL" id="EEH66696.1"/>
    </source>
</evidence>
<dbReference type="CDD" id="cd11475">
    <property type="entry name" value="SLC5sbd_PutP"/>
    <property type="match status" value="1"/>
</dbReference>
<dbReference type="InterPro" id="IPR018212">
    <property type="entry name" value="Na/solute_symporter_CS"/>
</dbReference>
<sequence>MHPCLGLSSCSILHTLFLTADKDVTMTEATYQAIAMIIYFVGMVAIGGWAYGRNHDLDDYMLAGRGLGPWVAALSAGASDMSGWLLMGLPGALYASGLVESWIAIGLTVGAWLNWRYVAPRLRTYTEVARNSITIPSFLDNRLHDDRHLLRWASGIIILVYFTFYVSSGMVAGGVFFENSFGMDYRLGMVLVAAITVVYTLVGGFLAVSYTDFVQGVMMVAALVMVPVVGVVSLGGPAQVIQAVHEVDPSYWAMIGSSVTLVGVVSSLAWGLGYFGQPHIIVRFMAIRNVSEARAGRRIGIGWMLFAVAGACATAVVGVAHYRRDPGALADPEAVFLALGQLLFHPLIAGFLLSAILAAIMSTVASQLLVTSSALIEDLYGVVTRKPVSSGKLVLYSRMSVAAIATVAALLAWERNDTILALVAFAWAGFGASFGPTVLLSLYWKRLTTVGAFAGMVTGAVVVMVWGNLSGGVFELYEILPGFVANLAVAIGVSLTRQPAPEVAEEFDRAVALASHRG</sequence>
<evidence type="ECO:0000256" key="12">
    <source>
        <dbReference type="ARBA" id="ARBA00033708"/>
    </source>
</evidence>
<dbReference type="GO" id="GO:0015824">
    <property type="term" value="P:proline transport"/>
    <property type="evidence" value="ECO:0007669"/>
    <property type="project" value="UniProtKB-UniRule"/>
</dbReference>
<feature type="transmembrane region" description="Helical" evidence="14">
    <location>
        <begin position="334"/>
        <end position="360"/>
    </location>
</feature>
<dbReference type="InterPro" id="IPR038377">
    <property type="entry name" value="Na/Glc_symporter_sf"/>
</dbReference>
<feature type="transmembrane region" description="Helical" evidence="14">
    <location>
        <begin position="393"/>
        <end position="413"/>
    </location>
</feature>
<evidence type="ECO:0000256" key="2">
    <source>
        <dbReference type="ARBA" id="ARBA00006434"/>
    </source>
</evidence>
<evidence type="ECO:0000256" key="3">
    <source>
        <dbReference type="ARBA" id="ARBA00022448"/>
    </source>
</evidence>
<gene>
    <name evidence="15" type="primary">putP</name>
    <name evidence="15" type="ORF">HMPREF0058_0444</name>
</gene>
<keyword evidence="10 14" id="KW-0472">Membrane</keyword>
<feature type="transmembrane region" description="Helical" evidence="14">
    <location>
        <begin position="479"/>
        <end position="496"/>
    </location>
</feature>
<feature type="transmembrane region" description="Helical" evidence="14">
    <location>
        <begin position="62"/>
        <end position="86"/>
    </location>
</feature>
<dbReference type="InterPro" id="IPR011851">
    <property type="entry name" value="Na/Pro_symporter"/>
</dbReference>
<dbReference type="GO" id="GO:0005298">
    <property type="term" value="F:proline:sodium symporter activity"/>
    <property type="evidence" value="ECO:0007669"/>
    <property type="project" value="UniProtKB-UniRule"/>
</dbReference>
<dbReference type="Gene3D" id="1.20.1730.10">
    <property type="entry name" value="Sodium/glucose cotransporter"/>
    <property type="match status" value="1"/>
</dbReference>
<dbReference type="GO" id="GO:0005886">
    <property type="term" value="C:plasma membrane"/>
    <property type="evidence" value="ECO:0007669"/>
    <property type="project" value="UniProtKB-SubCell"/>
</dbReference>
<accession>C0W3K0</accession>
<feature type="transmembrane region" description="Helical" evidence="14">
    <location>
        <begin position="301"/>
        <end position="322"/>
    </location>
</feature>
<keyword evidence="9 14" id="KW-0406">Ion transport</keyword>
<dbReference type="PANTHER" id="PTHR48086">
    <property type="entry name" value="SODIUM/PROLINE SYMPORTER-RELATED"/>
    <property type="match status" value="1"/>
</dbReference>
<feature type="transmembrane region" description="Helical" evidence="14">
    <location>
        <begin position="217"/>
        <end position="238"/>
    </location>
</feature>
<dbReference type="Pfam" id="PF00474">
    <property type="entry name" value="SSF"/>
    <property type="match status" value="1"/>
</dbReference>
<dbReference type="NCBIfam" id="TIGR02121">
    <property type="entry name" value="Na_Pro_sym"/>
    <property type="match status" value="1"/>
</dbReference>
<keyword evidence="14" id="KW-0029">Amino-acid transport</keyword>
<dbReference type="HOGENOM" id="CLU_018808_15_2_11"/>
<evidence type="ECO:0000256" key="7">
    <source>
        <dbReference type="ARBA" id="ARBA00022989"/>
    </source>
</evidence>
<comment type="function">
    <text evidence="14">Catalyzes the sodium-dependent uptake of extracellular L-proline.</text>
</comment>